<dbReference type="PANTHER" id="PTHR23502">
    <property type="entry name" value="MAJOR FACILITATOR SUPERFAMILY"/>
    <property type="match status" value="1"/>
</dbReference>
<evidence type="ECO:0000256" key="1">
    <source>
        <dbReference type="ARBA" id="ARBA00004141"/>
    </source>
</evidence>
<reference evidence="8" key="1">
    <citation type="journal article" date="2012" name="Mol. Plant Microbe Interact.">
        <title>A highly conserved effector in Fusarium oxysporum is required for full virulence on Arabidopsis.</title>
        <authorList>
            <person name="Thatcher L.F."/>
            <person name="Gardiner D.M."/>
            <person name="Kazan K."/>
            <person name="Manners J."/>
        </authorList>
    </citation>
    <scope>NUCLEOTIDE SEQUENCE [LARGE SCALE GENOMIC DNA]</scope>
    <source>
        <strain evidence="8">Fo5176</strain>
    </source>
</reference>
<proteinExistence type="predicted"/>
<evidence type="ECO:0000256" key="4">
    <source>
        <dbReference type="ARBA" id="ARBA00023136"/>
    </source>
</evidence>
<evidence type="ECO:0000256" key="3">
    <source>
        <dbReference type="ARBA" id="ARBA00022989"/>
    </source>
</evidence>
<dbReference type="Proteomes" id="UP000002489">
    <property type="component" value="Unassembled WGS sequence"/>
</dbReference>
<accession>A0A0D2XU26</accession>
<protein>
    <recommendedName>
        <fullName evidence="9">Major facilitator superfamily (MFS) profile domain-containing protein</fullName>
    </recommendedName>
</protein>
<dbReference type="AlphaFoldDB" id="A0A0D2XU26"/>
<feature type="transmembrane region" description="Helical" evidence="6">
    <location>
        <begin position="75"/>
        <end position="93"/>
    </location>
</feature>
<dbReference type="GO" id="GO:0022857">
    <property type="term" value="F:transmembrane transporter activity"/>
    <property type="evidence" value="ECO:0007669"/>
    <property type="project" value="TreeGrafter"/>
</dbReference>
<name>A0A0D2XU26_FUSOF</name>
<evidence type="ECO:0008006" key="9">
    <source>
        <dbReference type="Google" id="ProtNLM"/>
    </source>
</evidence>
<keyword evidence="2 6" id="KW-0812">Transmembrane</keyword>
<keyword evidence="4 6" id="KW-0472">Membrane</keyword>
<dbReference type="PANTHER" id="PTHR23502:SF50">
    <property type="entry name" value="TRANSPORTER, PUTATIVE (AFU_ORTHOLOGUE AFUA_5G00430)-RELATED"/>
    <property type="match status" value="1"/>
</dbReference>
<dbReference type="Gene3D" id="1.20.1250.20">
    <property type="entry name" value="MFS general substrate transporter like domains"/>
    <property type="match status" value="1"/>
</dbReference>
<feature type="transmembrane region" description="Helical" evidence="6">
    <location>
        <begin position="33"/>
        <end position="55"/>
    </location>
</feature>
<evidence type="ECO:0000313" key="8">
    <source>
        <dbReference type="Proteomes" id="UP000002489"/>
    </source>
</evidence>
<sequence length="176" mass="19786">MDSELSFPPGTSRLLSQLHRHQPQYNWSKRRKAWNFTLVLAVTVAFFSAIVMQMVLWQQMIIDMHVTYDQLNYGVAFNSAGLALGSFLFIPLARKYGSRPCYILSTGLMAAVSWWSGRMETVGEILQICSLFISEVQQMGFISWLSWSVNSSVPASWVSKQQLKTGDGHTTPPASS</sequence>
<dbReference type="EnsemblFungi" id="FOXG_07478T0">
    <property type="protein sequence ID" value="FOXG_07478P0"/>
    <property type="gene ID" value="FOXG_07478"/>
</dbReference>
<comment type="subcellular location">
    <subcellularLocation>
        <location evidence="1">Membrane</location>
        <topology evidence="1">Multi-pass membrane protein</topology>
    </subcellularLocation>
</comment>
<evidence type="ECO:0000313" key="7">
    <source>
        <dbReference type="EnsemblFungi" id="FOXG_07478P0"/>
    </source>
</evidence>
<dbReference type="InterPro" id="IPR036259">
    <property type="entry name" value="MFS_trans_sf"/>
</dbReference>
<dbReference type="GO" id="GO:0005886">
    <property type="term" value="C:plasma membrane"/>
    <property type="evidence" value="ECO:0007669"/>
    <property type="project" value="TreeGrafter"/>
</dbReference>
<keyword evidence="5" id="KW-0325">Glycoprotein</keyword>
<dbReference type="SUPFAM" id="SSF103473">
    <property type="entry name" value="MFS general substrate transporter"/>
    <property type="match status" value="1"/>
</dbReference>
<keyword evidence="3 6" id="KW-1133">Transmembrane helix</keyword>
<evidence type="ECO:0000256" key="6">
    <source>
        <dbReference type="SAM" id="Phobius"/>
    </source>
</evidence>
<reference evidence="7" key="2">
    <citation type="submission" date="2025-08" db="UniProtKB">
        <authorList>
            <consortium name="EnsemblFungi"/>
        </authorList>
    </citation>
    <scope>IDENTIFICATION</scope>
    <source>
        <strain evidence="7">4287 / CBS 123668 / FGSC 9935 / NRRL 34936</strain>
    </source>
</reference>
<evidence type="ECO:0000256" key="2">
    <source>
        <dbReference type="ARBA" id="ARBA00022692"/>
    </source>
</evidence>
<evidence type="ECO:0000256" key="5">
    <source>
        <dbReference type="ARBA" id="ARBA00023180"/>
    </source>
</evidence>
<organism evidence="7 8">
    <name type="scientific">Fusarium oxysporum (strain Fo5176)</name>
    <name type="common">Fusarium vascular wilt</name>
    <dbReference type="NCBI Taxonomy" id="660025"/>
    <lineage>
        <taxon>Eukaryota</taxon>
        <taxon>Fungi</taxon>
        <taxon>Dikarya</taxon>
        <taxon>Ascomycota</taxon>
        <taxon>Pezizomycotina</taxon>
        <taxon>Sordariomycetes</taxon>
        <taxon>Hypocreomycetidae</taxon>
        <taxon>Hypocreales</taxon>
        <taxon>Nectriaceae</taxon>
        <taxon>Fusarium</taxon>
        <taxon>Fusarium oxysporum species complex</taxon>
    </lineage>
</organism>